<comment type="similarity">
    <text evidence="1">Belongs to the DprA/Smf family.</text>
</comment>
<keyword evidence="5" id="KW-1185">Reference proteome</keyword>
<dbReference type="SUPFAM" id="SSF102405">
    <property type="entry name" value="MCP/YpsA-like"/>
    <property type="match status" value="1"/>
</dbReference>
<dbReference type="KEGG" id="tbd:Tbd_0012"/>
<dbReference type="Proteomes" id="UP000008291">
    <property type="component" value="Chromosome"/>
</dbReference>
<dbReference type="PANTHER" id="PTHR43022">
    <property type="entry name" value="PROTEIN SMF"/>
    <property type="match status" value="1"/>
</dbReference>
<dbReference type="Pfam" id="PF17782">
    <property type="entry name" value="WHD_DprA"/>
    <property type="match status" value="1"/>
</dbReference>
<dbReference type="STRING" id="292415.Tbd_0012"/>
<sequence>MTSGRSALAAHLSSAQCDAVLGAPDPAQLDAALAWLEQPGNSLMTLGDADYPAALLEIADPPAVLYCKGRRELLGRPALGIVGSRNATPQGLRDAEAFALALSNAGLTVISGLALGIDAAAHRGGLAGAASSVAVIGTGLDRIYPARNKALAHELAANGLVVSEFALGTPPLPGHFPRRNRLISGLSRGVLVVEAAPDSGSLITARVAAEQGREVFAIPGSIHSPLARGCHALIKQGAKLVESAADVLDELAWQQRLSPPVLPESEPDPVLDALDGAPTTLDSLAQKTGLTLDALSAKLLALELDGRIAALPGGRYQKIH</sequence>
<organism evidence="4 5">
    <name type="scientific">Thiobacillus denitrificans (strain ATCC 25259 / T1)</name>
    <dbReference type="NCBI Taxonomy" id="292415"/>
    <lineage>
        <taxon>Bacteria</taxon>
        <taxon>Pseudomonadati</taxon>
        <taxon>Pseudomonadota</taxon>
        <taxon>Betaproteobacteria</taxon>
        <taxon>Nitrosomonadales</taxon>
        <taxon>Thiobacillaceae</taxon>
        <taxon>Thiobacillus</taxon>
    </lineage>
</organism>
<dbReference type="PANTHER" id="PTHR43022:SF1">
    <property type="entry name" value="PROTEIN SMF"/>
    <property type="match status" value="1"/>
</dbReference>
<proteinExistence type="inferred from homology"/>
<dbReference type="eggNOG" id="COG0758">
    <property type="taxonomic scope" value="Bacteria"/>
</dbReference>
<dbReference type="EMBL" id="CP000116">
    <property type="protein sequence ID" value="AAZ95965.1"/>
    <property type="molecule type" value="Genomic_DNA"/>
</dbReference>
<evidence type="ECO:0000259" key="2">
    <source>
        <dbReference type="Pfam" id="PF02481"/>
    </source>
</evidence>
<feature type="domain" description="DprA winged helix" evidence="3">
    <location>
        <begin position="262"/>
        <end position="314"/>
    </location>
</feature>
<dbReference type="HOGENOM" id="CLU_029601_1_0_4"/>
<dbReference type="Pfam" id="PF02481">
    <property type="entry name" value="DNA_processg_A"/>
    <property type="match status" value="1"/>
</dbReference>
<dbReference type="AlphaFoldDB" id="Q3SF37"/>
<dbReference type="Gene3D" id="3.40.50.450">
    <property type="match status" value="1"/>
</dbReference>
<evidence type="ECO:0000259" key="3">
    <source>
        <dbReference type="Pfam" id="PF17782"/>
    </source>
</evidence>
<evidence type="ECO:0000256" key="1">
    <source>
        <dbReference type="ARBA" id="ARBA00006525"/>
    </source>
</evidence>
<gene>
    <name evidence="4" type="ordered locus">Tbd_0012</name>
</gene>
<dbReference type="InterPro" id="IPR057666">
    <property type="entry name" value="DrpA_SLOG"/>
</dbReference>
<dbReference type="GO" id="GO:0009294">
    <property type="term" value="P:DNA-mediated transformation"/>
    <property type="evidence" value="ECO:0007669"/>
    <property type="project" value="InterPro"/>
</dbReference>
<dbReference type="InterPro" id="IPR041614">
    <property type="entry name" value="DprA_WH"/>
</dbReference>
<reference evidence="4 5" key="1">
    <citation type="journal article" date="2006" name="J. Bacteriol.">
        <title>The genome sequence of the obligately chemolithoautotrophic, facultatively anaerobic bacterium Thiobacillus denitrificans.</title>
        <authorList>
            <person name="Beller H.R."/>
            <person name="Chain P.S."/>
            <person name="Letain T.E."/>
            <person name="Chakicherla A."/>
            <person name="Larimer F.W."/>
            <person name="Richardson P.M."/>
            <person name="Coleman M.A."/>
            <person name="Wood A.P."/>
            <person name="Kelly D.P."/>
        </authorList>
    </citation>
    <scope>NUCLEOTIDE SEQUENCE [LARGE SCALE GENOMIC DNA]</scope>
    <source>
        <strain evidence="4 5">ATCC 25259</strain>
    </source>
</reference>
<feature type="domain" description="Smf/DprA SLOG" evidence="2">
    <location>
        <begin position="43"/>
        <end position="251"/>
    </location>
</feature>
<dbReference type="NCBIfam" id="TIGR00732">
    <property type="entry name" value="dprA"/>
    <property type="match status" value="1"/>
</dbReference>
<evidence type="ECO:0000313" key="5">
    <source>
        <dbReference type="Proteomes" id="UP000008291"/>
    </source>
</evidence>
<dbReference type="InterPro" id="IPR036388">
    <property type="entry name" value="WH-like_DNA-bd_sf"/>
</dbReference>
<protein>
    <submittedName>
        <fullName evidence="4">SMF protein</fullName>
    </submittedName>
</protein>
<accession>Q3SF37</accession>
<dbReference type="Gene3D" id="1.10.10.10">
    <property type="entry name" value="Winged helix-like DNA-binding domain superfamily/Winged helix DNA-binding domain"/>
    <property type="match status" value="1"/>
</dbReference>
<name>Q3SF37_THIDA</name>
<dbReference type="InterPro" id="IPR003488">
    <property type="entry name" value="DprA"/>
</dbReference>
<evidence type="ECO:0000313" key="4">
    <source>
        <dbReference type="EMBL" id="AAZ95965.1"/>
    </source>
</evidence>